<dbReference type="Pfam" id="PF18719">
    <property type="entry name" value="ArlS_N"/>
    <property type="match status" value="1"/>
</dbReference>
<protein>
    <recommendedName>
        <fullName evidence="4">Signal transduction histidine-protein kinase ArlS</fullName>
        <ecNumber evidence="3">2.7.13.3</ecNumber>
    </recommendedName>
</protein>
<keyword evidence="7" id="KW-0808">Transferase</keyword>
<dbReference type="CDD" id="cd00082">
    <property type="entry name" value="HisKA"/>
    <property type="match status" value="1"/>
</dbReference>
<keyword evidence="8 15" id="KW-0812">Transmembrane</keyword>
<evidence type="ECO:0000256" key="13">
    <source>
        <dbReference type="ARBA" id="ARBA00023012"/>
    </source>
</evidence>
<dbReference type="Pfam" id="PF02518">
    <property type="entry name" value="HATPase_c"/>
    <property type="match status" value="1"/>
</dbReference>
<dbReference type="RefSeq" id="WP_099517449.1">
    <property type="nucleotide sequence ID" value="NZ_CP016808.1"/>
</dbReference>
<dbReference type="InterPro" id="IPR005467">
    <property type="entry name" value="His_kinase_dom"/>
</dbReference>
<dbReference type="AlphaFoldDB" id="A0A1B2DEC9"/>
<dbReference type="SMART" id="SM00387">
    <property type="entry name" value="HATPase_c"/>
    <property type="match status" value="1"/>
</dbReference>
<sequence length="476" mass="54121">MSRWPLSVQKGRLPLKWKLMLGSALMLFLLFAAYNLVQYAFVESWMKQQAEWDAQQNMRAVLNDLLEKERSFSESELPAIRNKLEKINERGQMIRVLDDRGHAVISVSDEMPQDWLRYYPDLEGKLPPTGTWFLEGQLLLMRSPLTIFDFDGTVEIVKSVKEFDKLSADFFRIMLLCCLGAIFISGIGGWLLARQLLRPLKAMNQTMMNVKEKGLQERVALQTSGKDEISALMLRFNEMMDQVERSFEQQKQFVEDASHELRTPVAIIEGQLRMLKRWGKHEPDILEEALDSSAEELVRLKGLVEDLLILSRAEKELPDANEVCFHADSSIRQLVGRFRLLHPEFDIELELEDMQDKALHVSGQHLEQILLILLDNAVKYSADIKKIEISAECAGPLAVIRVIDYGLGIAEADLPHVMDRFYRADKARRRNGGGYGLGLSIAKRLTERYGGSLALYSGEGLGTTAEAGFKMARGNE</sequence>
<evidence type="ECO:0000256" key="14">
    <source>
        <dbReference type="ARBA" id="ARBA00023136"/>
    </source>
</evidence>
<proteinExistence type="predicted"/>
<dbReference type="EC" id="2.7.13.3" evidence="3"/>
<dbReference type="SUPFAM" id="SSF47384">
    <property type="entry name" value="Homodimeric domain of signal transducing histidine kinase"/>
    <property type="match status" value="1"/>
</dbReference>
<dbReference type="InterPro" id="IPR041610">
    <property type="entry name" value="ArlS_N"/>
</dbReference>
<gene>
    <name evidence="18" type="ORF">BBD42_06065</name>
</gene>
<dbReference type="GO" id="GO:0000155">
    <property type="term" value="F:phosphorelay sensor kinase activity"/>
    <property type="evidence" value="ECO:0007669"/>
    <property type="project" value="InterPro"/>
</dbReference>
<dbReference type="InterPro" id="IPR003661">
    <property type="entry name" value="HisK_dim/P_dom"/>
</dbReference>
<dbReference type="Pfam" id="PF00512">
    <property type="entry name" value="HisKA"/>
    <property type="match status" value="1"/>
</dbReference>
<dbReference type="PRINTS" id="PR00344">
    <property type="entry name" value="BCTRLSENSOR"/>
</dbReference>
<dbReference type="Gene3D" id="6.10.340.10">
    <property type="match status" value="1"/>
</dbReference>
<organism evidence="18">
    <name type="scientific">Paenibacillus sp. BIHB 4019</name>
    <dbReference type="NCBI Taxonomy" id="1870819"/>
    <lineage>
        <taxon>Bacteria</taxon>
        <taxon>Bacillati</taxon>
        <taxon>Bacillota</taxon>
        <taxon>Bacilli</taxon>
        <taxon>Bacillales</taxon>
        <taxon>Paenibacillaceae</taxon>
        <taxon>Paenibacillus</taxon>
    </lineage>
</organism>
<dbReference type="InterPro" id="IPR036890">
    <property type="entry name" value="HATPase_C_sf"/>
</dbReference>
<dbReference type="PROSITE" id="PS50885">
    <property type="entry name" value="HAMP"/>
    <property type="match status" value="1"/>
</dbReference>
<dbReference type="InterPro" id="IPR004358">
    <property type="entry name" value="Sig_transdc_His_kin-like_C"/>
</dbReference>
<keyword evidence="14 15" id="KW-0472">Membrane</keyword>
<dbReference type="InterPro" id="IPR050428">
    <property type="entry name" value="TCS_sensor_his_kinase"/>
</dbReference>
<accession>A0A1B2DEC9</accession>
<evidence type="ECO:0000313" key="18">
    <source>
        <dbReference type="EMBL" id="ANY66071.1"/>
    </source>
</evidence>
<comment type="subcellular location">
    <subcellularLocation>
        <location evidence="2">Cell membrane</location>
        <topology evidence="2">Multi-pass membrane protein</topology>
    </subcellularLocation>
</comment>
<dbReference type="PANTHER" id="PTHR45436">
    <property type="entry name" value="SENSOR HISTIDINE KINASE YKOH"/>
    <property type="match status" value="1"/>
</dbReference>
<keyword evidence="12 15" id="KW-1133">Transmembrane helix</keyword>
<dbReference type="Pfam" id="PF00672">
    <property type="entry name" value="HAMP"/>
    <property type="match status" value="1"/>
</dbReference>
<evidence type="ECO:0000256" key="5">
    <source>
        <dbReference type="ARBA" id="ARBA00022475"/>
    </source>
</evidence>
<feature type="domain" description="HAMP" evidence="17">
    <location>
        <begin position="194"/>
        <end position="248"/>
    </location>
</feature>
<dbReference type="SUPFAM" id="SSF158472">
    <property type="entry name" value="HAMP domain-like"/>
    <property type="match status" value="1"/>
</dbReference>
<dbReference type="InterPro" id="IPR003594">
    <property type="entry name" value="HATPase_dom"/>
</dbReference>
<dbReference type="Gene3D" id="1.10.287.130">
    <property type="match status" value="1"/>
</dbReference>
<evidence type="ECO:0000256" key="2">
    <source>
        <dbReference type="ARBA" id="ARBA00004651"/>
    </source>
</evidence>
<evidence type="ECO:0000256" key="8">
    <source>
        <dbReference type="ARBA" id="ARBA00022692"/>
    </source>
</evidence>
<feature type="transmembrane region" description="Helical" evidence="15">
    <location>
        <begin position="170"/>
        <end position="193"/>
    </location>
</feature>
<dbReference type="InterPro" id="IPR003660">
    <property type="entry name" value="HAMP_dom"/>
</dbReference>
<dbReference type="FunFam" id="1.10.287.130:FF:000001">
    <property type="entry name" value="Two-component sensor histidine kinase"/>
    <property type="match status" value="1"/>
</dbReference>
<evidence type="ECO:0000256" key="4">
    <source>
        <dbReference type="ARBA" id="ARBA00015735"/>
    </source>
</evidence>
<evidence type="ECO:0000256" key="9">
    <source>
        <dbReference type="ARBA" id="ARBA00022741"/>
    </source>
</evidence>
<dbReference type="GO" id="GO:0005524">
    <property type="term" value="F:ATP binding"/>
    <property type="evidence" value="ECO:0007669"/>
    <property type="project" value="UniProtKB-KW"/>
</dbReference>
<evidence type="ECO:0000256" key="7">
    <source>
        <dbReference type="ARBA" id="ARBA00022679"/>
    </source>
</evidence>
<keyword evidence="6" id="KW-0597">Phosphoprotein</keyword>
<evidence type="ECO:0000256" key="10">
    <source>
        <dbReference type="ARBA" id="ARBA00022777"/>
    </source>
</evidence>
<keyword evidence="13" id="KW-0902">Two-component regulatory system</keyword>
<keyword evidence="9" id="KW-0547">Nucleotide-binding</keyword>
<dbReference type="PROSITE" id="PS50109">
    <property type="entry name" value="HIS_KIN"/>
    <property type="match status" value="1"/>
</dbReference>
<keyword evidence="10" id="KW-0418">Kinase</keyword>
<dbReference type="PANTHER" id="PTHR45436:SF5">
    <property type="entry name" value="SENSOR HISTIDINE KINASE TRCS"/>
    <property type="match status" value="1"/>
</dbReference>
<dbReference type="SMART" id="SM00304">
    <property type="entry name" value="HAMP"/>
    <property type="match status" value="1"/>
</dbReference>
<name>A0A1B2DEC9_9BACL</name>
<reference evidence="18" key="1">
    <citation type="submission" date="2016-08" db="EMBL/GenBank/DDBJ databases">
        <title>Complete Genome Seqeunce of Paenibacillus sp. BIHB 4019 from tea rhizoplane.</title>
        <authorList>
            <person name="Thakur R."/>
            <person name="Swarnkar M.K."/>
            <person name="Gulati A."/>
        </authorList>
    </citation>
    <scope>NUCLEOTIDE SEQUENCE [LARGE SCALE GENOMIC DNA]</scope>
    <source>
        <strain evidence="18">BIHB4019</strain>
    </source>
</reference>
<dbReference type="SUPFAM" id="SSF55874">
    <property type="entry name" value="ATPase domain of HSP90 chaperone/DNA topoisomerase II/histidine kinase"/>
    <property type="match status" value="1"/>
</dbReference>
<keyword evidence="5" id="KW-1003">Cell membrane</keyword>
<dbReference type="EMBL" id="CP016808">
    <property type="protein sequence ID" value="ANY66071.1"/>
    <property type="molecule type" value="Genomic_DNA"/>
</dbReference>
<evidence type="ECO:0000256" key="12">
    <source>
        <dbReference type="ARBA" id="ARBA00022989"/>
    </source>
</evidence>
<evidence type="ECO:0000259" key="17">
    <source>
        <dbReference type="PROSITE" id="PS50885"/>
    </source>
</evidence>
<dbReference type="Gene3D" id="3.30.565.10">
    <property type="entry name" value="Histidine kinase-like ATPase, C-terminal domain"/>
    <property type="match status" value="1"/>
</dbReference>
<keyword evidence="11" id="KW-0067">ATP-binding</keyword>
<feature type="transmembrane region" description="Helical" evidence="15">
    <location>
        <begin position="21"/>
        <end position="42"/>
    </location>
</feature>
<evidence type="ECO:0000259" key="16">
    <source>
        <dbReference type="PROSITE" id="PS50109"/>
    </source>
</evidence>
<evidence type="ECO:0000256" key="11">
    <source>
        <dbReference type="ARBA" id="ARBA00022840"/>
    </source>
</evidence>
<evidence type="ECO:0000256" key="3">
    <source>
        <dbReference type="ARBA" id="ARBA00012438"/>
    </source>
</evidence>
<evidence type="ECO:0000256" key="1">
    <source>
        <dbReference type="ARBA" id="ARBA00000085"/>
    </source>
</evidence>
<dbReference type="GO" id="GO:0005886">
    <property type="term" value="C:plasma membrane"/>
    <property type="evidence" value="ECO:0007669"/>
    <property type="project" value="UniProtKB-SubCell"/>
</dbReference>
<feature type="domain" description="Histidine kinase" evidence="16">
    <location>
        <begin position="256"/>
        <end position="473"/>
    </location>
</feature>
<evidence type="ECO:0000256" key="6">
    <source>
        <dbReference type="ARBA" id="ARBA00022553"/>
    </source>
</evidence>
<dbReference type="InterPro" id="IPR036097">
    <property type="entry name" value="HisK_dim/P_sf"/>
</dbReference>
<evidence type="ECO:0000256" key="15">
    <source>
        <dbReference type="SAM" id="Phobius"/>
    </source>
</evidence>
<dbReference type="SMART" id="SM00388">
    <property type="entry name" value="HisKA"/>
    <property type="match status" value="1"/>
</dbReference>
<dbReference type="CDD" id="cd06225">
    <property type="entry name" value="HAMP"/>
    <property type="match status" value="1"/>
</dbReference>
<comment type="catalytic activity">
    <reaction evidence="1">
        <text>ATP + protein L-histidine = ADP + protein N-phospho-L-histidine.</text>
        <dbReference type="EC" id="2.7.13.3"/>
    </reaction>
</comment>